<organism evidence="1 2">
    <name type="scientific">Mesobacterium hydrothermale</name>
    <dbReference type="NCBI Taxonomy" id="3111907"/>
    <lineage>
        <taxon>Bacteria</taxon>
        <taxon>Pseudomonadati</taxon>
        <taxon>Pseudomonadota</taxon>
        <taxon>Alphaproteobacteria</taxon>
        <taxon>Rhodobacterales</taxon>
        <taxon>Roseobacteraceae</taxon>
        <taxon>Mesobacterium</taxon>
    </lineage>
</organism>
<evidence type="ECO:0000313" key="1">
    <source>
        <dbReference type="EMBL" id="MEC3861458.1"/>
    </source>
</evidence>
<accession>A0ABU6HJ46</accession>
<reference evidence="1 2" key="1">
    <citation type="submission" date="2024-01" db="EMBL/GenBank/DDBJ databases">
        <title>Mesobacterium rodlantinim sp. nov., isolated from shallow sea hydrothermal systems off Kueishantao Island.</title>
        <authorList>
            <person name="Su Z."/>
            <person name="Tang K."/>
        </authorList>
    </citation>
    <scope>NUCLEOTIDE SEQUENCE [LARGE SCALE GENOMIC DNA]</scope>
    <source>
        <strain evidence="1 2">TK19101</strain>
    </source>
</reference>
<evidence type="ECO:0008006" key="3">
    <source>
        <dbReference type="Google" id="ProtNLM"/>
    </source>
</evidence>
<evidence type="ECO:0000313" key="2">
    <source>
        <dbReference type="Proteomes" id="UP001348149"/>
    </source>
</evidence>
<dbReference type="RefSeq" id="WP_326297175.1">
    <property type="nucleotide sequence ID" value="NZ_JAYLLH010000010.1"/>
</dbReference>
<keyword evidence="2" id="KW-1185">Reference proteome</keyword>
<dbReference type="Proteomes" id="UP001348149">
    <property type="component" value="Unassembled WGS sequence"/>
</dbReference>
<comment type="caution">
    <text evidence="1">The sequence shown here is derived from an EMBL/GenBank/DDBJ whole genome shotgun (WGS) entry which is preliminary data.</text>
</comment>
<dbReference type="PROSITE" id="PS51257">
    <property type="entry name" value="PROKAR_LIPOPROTEIN"/>
    <property type="match status" value="1"/>
</dbReference>
<sequence>MKRPAPVLCAVALFAAGCKTETPLTPGTADSLDRLPLSVAARQELTDIYAKLDTPEARQACTADEITFTKRAVALYALYIEREEPGARSWTKAEEARIEKMRTEWEALGGDTGDVSARCSAFTKSF</sequence>
<name>A0ABU6HJ46_9RHOB</name>
<proteinExistence type="predicted"/>
<dbReference type="EMBL" id="JAYLLH010000010">
    <property type="protein sequence ID" value="MEC3861458.1"/>
    <property type="molecule type" value="Genomic_DNA"/>
</dbReference>
<protein>
    <recommendedName>
        <fullName evidence="3">Lipoprotein</fullName>
    </recommendedName>
</protein>
<gene>
    <name evidence="1" type="ORF">VK792_09195</name>
</gene>